<accession>A0A8X6F5K4</accession>
<gene>
    <name evidence="1" type="ORF">TNCT_323791</name>
</gene>
<reference evidence="1" key="1">
    <citation type="submission" date="2020-07" db="EMBL/GenBank/DDBJ databases">
        <title>Multicomponent nature underlies the extraordinary mechanical properties of spider dragline silk.</title>
        <authorList>
            <person name="Kono N."/>
            <person name="Nakamura H."/>
            <person name="Mori M."/>
            <person name="Yoshida Y."/>
            <person name="Ohtoshi R."/>
            <person name="Malay A.D."/>
            <person name="Moran D.A.P."/>
            <person name="Tomita M."/>
            <person name="Numata K."/>
            <person name="Arakawa K."/>
        </authorList>
    </citation>
    <scope>NUCLEOTIDE SEQUENCE</scope>
</reference>
<evidence type="ECO:0000313" key="1">
    <source>
        <dbReference type="EMBL" id="GFQ71648.1"/>
    </source>
</evidence>
<dbReference type="EMBL" id="BMAO01031001">
    <property type="protein sequence ID" value="GFQ71648.1"/>
    <property type="molecule type" value="Genomic_DNA"/>
</dbReference>
<evidence type="ECO:0000313" key="2">
    <source>
        <dbReference type="Proteomes" id="UP000887116"/>
    </source>
</evidence>
<dbReference type="Proteomes" id="UP000887116">
    <property type="component" value="Unassembled WGS sequence"/>
</dbReference>
<protein>
    <submittedName>
        <fullName evidence="1">Uncharacterized protein</fullName>
    </submittedName>
</protein>
<organism evidence="1 2">
    <name type="scientific">Trichonephila clavata</name>
    <name type="common">Joro spider</name>
    <name type="synonym">Nephila clavata</name>
    <dbReference type="NCBI Taxonomy" id="2740835"/>
    <lineage>
        <taxon>Eukaryota</taxon>
        <taxon>Metazoa</taxon>
        <taxon>Ecdysozoa</taxon>
        <taxon>Arthropoda</taxon>
        <taxon>Chelicerata</taxon>
        <taxon>Arachnida</taxon>
        <taxon>Araneae</taxon>
        <taxon>Araneomorphae</taxon>
        <taxon>Entelegynae</taxon>
        <taxon>Araneoidea</taxon>
        <taxon>Nephilidae</taxon>
        <taxon>Trichonephila</taxon>
    </lineage>
</organism>
<keyword evidence="2" id="KW-1185">Reference proteome</keyword>
<proteinExistence type="predicted"/>
<comment type="caution">
    <text evidence="1">The sequence shown here is derived from an EMBL/GenBank/DDBJ whole genome shotgun (WGS) entry which is preliminary data.</text>
</comment>
<name>A0A8X6F5K4_TRICU</name>
<sequence>MTISFVAAYCKTIINTGKQQQIRRKVKNKMETKTWYALKESSKVILVLYLVVTSKGEKIMLPQVETIKR</sequence>
<dbReference type="AlphaFoldDB" id="A0A8X6F5K4"/>